<keyword evidence="1 3" id="KW-0732">Signal</keyword>
<dbReference type="PANTHER" id="PTHR31836">
    <property type="match status" value="1"/>
</dbReference>
<proteinExistence type="predicted"/>
<evidence type="ECO:0000256" key="3">
    <source>
        <dbReference type="SAM" id="SignalP"/>
    </source>
</evidence>
<feature type="compositionally biased region" description="Basic residues" evidence="2">
    <location>
        <begin position="106"/>
        <end position="123"/>
    </location>
</feature>
<dbReference type="Gene3D" id="2.40.40.10">
    <property type="entry name" value="RlpA-like domain"/>
    <property type="match status" value="1"/>
</dbReference>
<dbReference type="InterPro" id="IPR051477">
    <property type="entry name" value="Expansin_CellWall"/>
</dbReference>
<accession>A0AAD7TFN8</accession>
<dbReference type="Proteomes" id="UP001215151">
    <property type="component" value="Unassembled WGS sequence"/>
</dbReference>
<gene>
    <name evidence="5" type="ORF">ONZ51_g12624</name>
</gene>
<evidence type="ECO:0000313" key="5">
    <source>
        <dbReference type="EMBL" id="KAJ8455121.1"/>
    </source>
</evidence>
<name>A0AAD7TFN8_9APHY</name>
<feature type="compositionally biased region" description="Low complexity" evidence="2">
    <location>
        <begin position="93"/>
        <end position="102"/>
    </location>
</feature>
<feature type="signal peptide" evidence="3">
    <location>
        <begin position="1"/>
        <end position="33"/>
    </location>
</feature>
<dbReference type="Pfam" id="PF03330">
    <property type="entry name" value="DPBB_1"/>
    <property type="match status" value="1"/>
</dbReference>
<dbReference type="InterPro" id="IPR036908">
    <property type="entry name" value="RlpA-like_sf"/>
</dbReference>
<dbReference type="PANTHER" id="PTHR31836:SF22">
    <property type="entry name" value="RLPA-LIKE PROTEIN DOUBLE-PSI BETA-BARREL DOMAIN-CONTAINING PROTEIN"/>
    <property type="match status" value="1"/>
</dbReference>
<feature type="region of interest" description="Disordered" evidence="2">
    <location>
        <begin position="84"/>
        <end position="123"/>
    </location>
</feature>
<feature type="chain" id="PRO_5041901486" description="RlpA-like protein double-psi beta-barrel domain-containing protein" evidence="3">
    <location>
        <begin position="34"/>
        <end position="276"/>
    </location>
</feature>
<keyword evidence="6" id="KW-1185">Reference proteome</keyword>
<dbReference type="EMBL" id="JAPEVG010000820">
    <property type="protein sequence ID" value="KAJ8455121.1"/>
    <property type="molecule type" value="Genomic_DNA"/>
</dbReference>
<feature type="domain" description="RlpA-like protein double-psi beta-barrel" evidence="4">
    <location>
        <begin position="195"/>
        <end position="257"/>
    </location>
</feature>
<sequence>MKATFNLMGLGSLVATLFLAMSLLPLTCTGVTAAEIGASRMALERKYGTPHSLGKDYVFDPRDGWETVNTTNLLYKYSTPAHSDLEPDDDSYDSSASTGTSSLQPRAKKSKAKKTSSKTAAKKTSVKATSKKLASSAGSVLSGGLTKIISSIKGIGKPEPVTITWYTGHDLLNPSCWDNPNWHPTDASFAAALTLSGWTTKPKCFKFLELCHTSQKCVFVRVVDSCAGCAHGSKHVDLTKAAFSALADLNQGLLTVQMRQATEPKEGWVENYWGPK</sequence>
<dbReference type="AlphaFoldDB" id="A0AAD7TFN8"/>
<evidence type="ECO:0000313" key="6">
    <source>
        <dbReference type="Proteomes" id="UP001215151"/>
    </source>
</evidence>
<dbReference type="SUPFAM" id="SSF50685">
    <property type="entry name" value="Barwin-like endoglucanases"/>
    <property type="match status" value="1"/>
</dbReference>
<evidence type="ECO:0000259" key="4">
    <source>
        <dbReference type="Pfam" id="PF03330"/>
    </source>
</evidence>
<protein>
    <recommendedName>
        <fullName evidence="4">RlpA-like protein double-psi beta-barrel domain-containing protein</fullName>
    </recommendedName>
</protein>
<dbReference type="CDD" id="cd22191">
    <property type="entry name" value="DPBB_RlpA_EXP_N-like"/>
    <property type="match status" value="1"/>
</dbReference>
<organism evidence="5 6">
    <name type="scientific">Trametes cubensis</name>
    <dbReference type="NCBI Taxonomy" id="1111947"/>
    <lineage>
        <taxon>Eukaryota</taxon>
        <taxon>Fungi</taxon>
        <taxon>Dikarya</taxon>
        <taxon>Basidiomycota</taxon>
        <taxon>Agaricomycotina</taxon>
        <taxon>Agaricomycetes</taxon>
        <taxon>Polyporales</taxon>
        <taxon>Polyporaceae</taxon>
        <taxon>Trametes</taxon>
    </lineage>
</organism>
<dbReference type="InterPro" id="IPR009009">
    <property type="entry name" value="RlpA-like_DPBB"/>
</dbReference>
<evidence type="ECO:0000256" key="1">
    <source>
        <dbReference type="ARBA" id="ARBA00022729"/>
    </source>
</evidence>
<reference evidence="5" key="1">
    <citation type="submission" date="2022-11" db="EMBL/GenBank/DDBJ databases">
        <title>Genome Sequence of Cubamyces cubensis.</title>
        <authorList>
            <person name="Buettner E."/>
        </authorList>
    </citation>
    <scope>NUCLEOTIDE SEQUENCE</scope>
    <source>
        <strain evidence="5">MPL-01</strain>
    </source>
</reference>
<comment type="caution">
    <text evidence="5">The sequence shown here is derived from an EMBL/GenBank/DDBJ whole genome shotgun (WGS) entry which is preliminary data.</text>
</comment>
<evidence type="ECO:0000256" key="2">
    <source>
        <dbReference type="SAM" id="MobiDB-lite"/>
    </source>
</evidence>